<dbReference type="InterPro" id="IPR017585">
    <property type="entry name" value="SAF_FlgA"/>
</dbReference>
<gene>
    <name evidence="2" type="ORF">HA050_12350</name>
</gene>
<evidence type="ECO:0000259" key="1">
    <source>
        <dbReference type="Pfam" id="PF13144"/>
    </source>
</evidence>
<dbReference type="EMBL" id="JAAOLX010000006">
    <property type="protein sequence ID" value="NHQ86908.1"/>
    <property type="molecule type" value="Genomic_DNA"/>
</dbReference>
<keyword evidence="3" id="KW-1185">Reference proteome</keyword>
<dbReference type="Proteomes" id="UP000712570">
    <property type="component" value="Unassembled WGS sequence"/>
</dbReference>
<name>A0ABX0KW41_9NEIS</name>
<dbReference type="Pfam" id="PF13144">
    <property type="entry name" value="ChapFlgA"/>
    <property type="match status" value="1"/>
</dbReference>
<proteinExistence type="predicted"/>
<sequence>MAAKKQFNREIFLTVSIIPPRDISLIPPCESTPNLKAFQGEDSALLKINVSCTTGKKWNVLYLARAMYRPEASAPLRVYTSKAAKQIVSQPQATGYLVKKGDVLELIARAEQIEIRSSVIAEESGRLGEVIWVRNKRSGKKLRAIVNSEQEVSPL</sequence>
<comment type="caution">
    <text evidence="2">The sequence shown here is derived from an EMBL/GenBank/DDBJ whole genome shotgun (WGS) entry which is preliminary data.</text>
</comment>
<keyword evidence="2" id="KW-0969">Cilium</keyword>
<accession>A0ABX0KW41</accession>
<feature type="domain" description="Flagella basal body P-ring formation protein FlgA SAF" evidence="1">
    <location>
        <begin position="63"/>
        <end position="152"/>
    </location>
</feature>
<organism evidence="2 3">
    <name type="scientific">Iodobacter violaceini</name>
    <dbReference type="NCBI Taxonomy" id="3044271"/>
    <lineage>
        <taxon>Bacteria</taxon>
        <taxon>Pseudomonadati</taxon>
        <taxon>Pseudomonadota</taxon>
        <taxon>Betaproteobacteria</taxon>
        <taxon>Neisseriales</taxon>
        <taxon>Chitinibacteraceae</taxon>
        <taxon>Iodobacter</taxon>
    </lineage>
</organism>
<reference evidence="2 3" key="1">
    <citation type="submission" date="2020-03" db="EMBL/GenBank/DDBJ databases">
        <title>Draft genome sequence of environmentally isolated violet-colored cultures.</title>
        <authorList>
            <person name="Wilson H.S."/>
        </authorList>
    </citation>
    <scope>NUCLEOTIDE SEQUENCE [LARGE SCALE GENOMIC DNA]</scope>
    <source>
        <strain evidence="2 3">HSC-16F04</strain>
    </source>
</reference>
<keyword evidence="2" id="KW-0282">Flagellum</keyword>
<evidence type="ECO:0000313" key="2">
    <source>
        <dbReference type="EMBL" id="NHQ86908.1"/>
    </source>
</evidence>
<protein>
    <submittedName>
        <fullName evidence="2">Flagella basal body P-ring formation protein FlgA</fullName>
    </submittedName>
</protein>
<evidence type="ECO:0000313" key="3">
    <source>
        <dbReference type="Proteomes" id="UP000712570"/>
    </source>
</evidence>
<dbReference type="RefSeq" id="WP_166826510.1">
    <property type="nucleotide sequence ID" value="NZ_JAAOLX010000006.1"/>
</dbReference>
<keyword evidence="2" id="KW-0966">Cell projection</keyword>
<dbReference type="Gene3D" id="2.30.30.760">
    <property type="match status" value="1"/>
</dbReference>